<reference evidence="2" key="1">
    <citation type="submission" date="2020-05" db="EMBL/GenBank/DDBJ databases">
        <title>Mycena genomes resolve the evolution of fungal bioluminescence.</title>
        <authorList>
            <person name="Tsai I.J."/>
        </authorList>
    </citation>
    <scope>NUCLEOTIDE SEQUENCE</scope>
    <source>
        <strain evidence="2">CCC161011</strain>
    </source>
</reference>
<organism evidence="2 3">
    <name type="scientific">Mycena venus</name>
    <dbReference type="NCBI Taxonomy" id="2733690"/>
    <lineage>
        <taxon>Eukaryota</taxon>
        <taxon>Fungi</taxon>
        <taxon>Dikarya</taxon>
        <taxon>Basidiomycota</taxon>
        <taxon>Agaricomycotina</taxon>
        <taxon>Agaricomycetes</taxon>
        <taxon>Agaricomycetidae</taxon>
        <taxon>Agaricales</taxon>
        <taxon>Marasmiineae</taxon>
        <taxon>Mycenaceae</taxon>
        <taxon>Mycena</taxon>
    </lineage>
</organism>
<feature type="transmembrane region" description="Helical" evidence="1">
    <location>
        <begin position="21"/>
        <end position="48"/>
    </location>
</feature>
<name>A0A8H6X9C1_9AGAR</name>
<evidence type="ECO:0000313" key="2">
    <source>
        <dbReference type="EMBL" id="KAF7336365.1"/>
    </source>
</evidence>
<gene>
    <name evidence="2" type="ORF">MVEN_02185000</name>
</gene>
<accession>A0A8H6X9C1</accession>
<proteinExistence type="predicted"/>
<dbReference type="AlphaFoldDB" id="A0A8H6X9C1"/>
<dbReference type="Proteomes" id="UP000620124">
    <property type="component" value="Unassembled WGS sequence"/>
</dbReference>
<comment type="caution">
    <text evidence="2">The sequence shown here is derived from an EMBL/GenBank/DDBJ whole genome shotgun (WGS) entry which is preliminary data.</text>
</comment>
<sequence>MIISTGTNSFFGHAASLVGQILAQIGSFCLIAIGIFVVAEILVMYAGYSSHCGLILTTPSLSPVPTSELLSMAPLSVGMDSMVFVIEAGGVEAIHNNQKVVHLMIKCF</sequence>
<evidence type="ECO:0000256" key="1">
    <source>
        <dbReference type="SAM" id="Phobius"/>
    </source>
</evidence>
<keyword evidence="1" id="KW-0472">Membrane</keyword>
<keyword evidence="1" id="KW-0812">Transmembrane</keyword>
<keyword evidence="1" id="KW-1133">Transmembrane helix</keyword>
<dbReference type="OrthoDB" id="3024821at2759"/>
<protein>
    <submittedName>
        <fullName evidence="2">Plasma membrane ATPase</fullName>
    </submittedName>
</protein>
<evidence type="ECO:0000313" key="3">
    <source>
        <dbReference type="Proteomes" id="UP000620124"/>
    </source>
</evidence>
<keyword evidence="3" id="KW-1185">Reference proteome</keyword>
<dbReference type="EMBL" id="JACAZI010000023">
    <property type="protein sequence ID" value="KAF7336365.1"/>
    <property type="molecule type" value="Genomic_DNA"/>
</dbReference>